<reference evidence="6 7" key="1">
    <citation type="submission" date="2007-01" db="EMBL/GenBank/DDBJ databases">
        <authorList>
            <person name="Haygood M."/>
            <person name="Podell S."/>
            <person name="Anderson C."/>
            <person name="Hopkinson B."/>
            <person name="Roe K."/>
            <person name="Barbeau K."/>
            <person name="Gaasterland T."/>
            <person name="Ferriera S."/>
            <person name="Johnson J."/>
            <person name="Kravitz S."/>
            <person name="Beeson K."/>
            <person name="Sutton G."/>
            <person name="Rogers Y.-H."/>
            <person name="Friedman R."/>
            <person name="Frazier M."/>
            <person name="Venter J.C."/>
        </authorList>
    </citation>
    <scope>NUCLEOTIDE SEQUENCE [LARGE SCALE GENOMIC DNA]</scope>
    <source>
        <strain evidence="6 7">ATCC 23134</strain>
    </source>
</reference>
<dbReference type="RefSeq" id="WP_002699053.1">
    <property type="nucleotide sequence ID" value="NZ_AAWS01000021.1"/>
</dbReference>
<dbReference type="InterPro" id="IPR026591">
    <property type="entry name" value="Sirtuin_cat_small_dom_sf"/>
</dbReference>
<dbReference type="PANTHER" id="PTHR11085">
    <property type="entry name" value="NAD-DEPENDENT PROTEIN DEACYLASE SIRTUIN-5, MITOCHONDRIAL-RELATED"/>
    <property type="match status" value="1"/>
</dbReference>
<dbReference type="eggNOG" id="COG0846">
    <property type="taxonomic scope" value="Bacteria"/>
</dbReference>
<keyword evidence="4" id="KW-0479">Metal-binding</keyword>
<dbReference type="GO" id="GO:0046872">
    <property type="term" value="F:metal ion binding"/>
    <property type="evidence" value="ECO:0007669"/>
    <property type="project" value="UniProtKB-KW"/>
</dbReference>
<feature type="binding site" evidence="4">
    <location>
        <position position="175"/>
    </location>
    <ligand>
        <name>Zn(2+)</name>
        <dbReference type="ChEBI" id="CHEBI:29105"/>
    </ligand>
</feature>
<feature type="binding site" evidence="4">
    <location>
        <position position="172"/>
    </location>
    <ligand>
        <name>Zn(2+)</name>
        <dbReference type="ChEBI" id="CHEBI:29105"/>
    </ligand>
</feature>
<feature type="domain" description="Deacetylase sirtuin-type" evidence="5">
    <location>
        <begin position="1"/>
        <end position="277"/>
    </location>
</feature>
<gene>
    <name evidence="6" type="ORF">M23134_03775</name>
</gene>
<organism evidence="6 7">
    <name type="scientific">Microscilla marina ATCC 23134</name>
    <dbReference type="NCBI Taxonomy" id="313606"/>
    <lineage>
        <taxon>Bacteria</taxon>
        <taxon>Pseudomonadati</taxon>
        <taxon>Bacteroidota</taxon>
        <taxon>Cytophagia</taxon>
        <taxon>Cytophagales</taxon>
        <taxon>Microscillaceae</taxon>
        <taxon>Microscilla</taxon>
    </lineage>
</organism>
<dbReference type="GO" id="GO:0016787">
    <property type="term" value="F:hydrolase activity"/>
    <property type="evidence" value="ECO:0007669"/>
    <property type="project" value="UniProtKB-KW"/>
</dbReference>
<dbReference type="EC" id="2.3.1.286" evidence="1"/>
<dbReference type="GO" id="GO:0017136">
    <property type="term" value="F:histone deacetylase activity, NAD-dependent"/>
    <property type="evidence" value="ECO:0007669"/>
    <property type="project" value="TreeGrafter"/>
</dbReference>
<dbReference type="EMBL" id="AAWS01000021">
    <property type="protein sequence ID" value="EAY27707.1"/>
    <property type="molecule type" value="Genomic_DNA"/>
</dbReference>
<dbReference type="PANTHER" id="PTHR11085:SF10">
    <property type="entry name" value="NAD-DEPENDENT PROTEIN DEACYLASE SIRTUIN-5, MITOCHONDRIAL-RELATED"/>
    <property type="match status" value="1"/>
</dbReference>
<dbReference type="Gene3D" id="3.40.50.1220">
    <property type="entry name" value="TPP-binding domain"/>
    <property type="match status" value="1"/>
</dbReference>
<evidence type="ECO:0000256" key="2">
    <source>
        <dbReference type="ARBA" id="ARBA00022679"/>
    </source>
</evidence>
<evidence type="ECO:0000256" key="3">
    <source>
        <dbReference type="ARBA" id="ARBA00023027"/>
    </source>
</evidence>
<dbReference type="OrthoDB" id="9800582at2"/>
<dbReference type="InterPro" id="IPR026590">
    <property type="entry name" value="Ssirtuin_cat_dom"/>
</dbReference>
<dbReference type="Gene3D" id="3.30.1600.10">
    <property type="entry name" value="SIR2/SIRT2 'Small Domain"/>
    <property type="match status" value="1"/>
</dbReference>
<dbReference type="InterPro" id="IPR029035">
    <property type="entry name" value="DHS-like_NAD/FAD-binding_dom"/>
</dbReference>
<dbReference type="InterPro" id="IPR050134">
    <property type="entry name" value="NAD-dep_sirtuin_deacylases"/>
</dbReference>
<protein>
    <recommendedName>
        <fullName evidence="1">protein acetyllysine N-acetyltransferase</fullName>
        <ecNumber evidence="1">2.3.1.286</ecNumber>
    </recommendedName>
</protein>
<dbReference type="SUPFAM" id="SSF52467">
    <property type="entry name" value="DHS-like NAD/FAD-binding domain"/>
    <property type="match status" value="1"/>
</dbReference>
<keyword evidence="4" id="KW-0862">Zinc</keyword>
<dbReference type="AlphaFoldDB" id="A1ZPG8"/>
<accession>A1ZPG8</accession>
<dbReference type="Proteomes" id="UP000004095">
    <property type="component" value="Unassembled WGS sequence"/>
</dbReference>
<dbReference type="GO" id="GO:0070403">
    <property type="term" value="F:NAD+ binding"/>
    <property type="evidence" value="ECO:0007669"/>
    <property type="project" value="InterPro"/>
</dbReference>
<evidence type="ECO:0000256" key="4">
    <source>
        <dbReference type="PROSITE-ProRule" id="PRU00236"/>
    </source>
</evidence>
<evidence type="ECO:0000313" key="6">
    <source>
        <dbReference type="EMBL" id="EAY27707.1"/>
    </source>
</evidence>
<evidence type="ECO:0000259" key="5">
    <source>
        <dbReference type="PROSITE" id="PS50305"/>
    </source>
</evidence>
<keyword evidence="7" id="KW-1185">Reference proteome</keyword>
<keyword evidence="6" id="KW-0378">Hydrolase</keyword>
<name>A1ZPG8_MICM2</name>
<feature type="binding site" evidence="4">
    <location>
        <position position="142"/>
    </location>
    <ligand>
        <name>Zn(2+)</name>
        <dbReference type="ChEBI" id="CHEBI:29105"/>
    </ligand>
</feature>
<feature type="binding site" evidence="4">
    <location>
        <position position="138"/>
    </location>
    <ligand>
        <name>Zn(2+)</name>
        <dbReference type="ChEBI" id="CHEBI:29105"/>
    </ligand>
</feature>
<comment type="caution">
    <text evidence="6">The sequence shown here is derived from an EMBL/GenBank/DDBJ whole genome shotgun (WGS) entry which is preliminary data.</text>
</comment>
<evidence type="ECO:0000256" key="1">
    <source>
        <dbReference type="ARBA" id="ARBA00012928"/>
    </source>
</evidence>
<dbReference type="InterPro" id="IPR003000">
    <property type="entry name" value="Sirtuin"/>
</dbReference>
<dbReference type="PROSITE" id="PS50305">
    <property type="entry name" value="SIRTUIN"/>
    <property type="match status" value="1"/>
</dbReference>
<keyword evidence="3" id="KW-0520">NAD</keyword>
<evidence type="ECO:0000313" key="7">
    <source>
        <dbReference type="Proteomes" id="UP000004095"/>
    </source>
</evidence>
<feature type="active site" description="Proton acceptor" evidence="4">
    <location>
        <position position="130"/>
    </location>
</feature>
<dbReference type="Pfam" id="PF02146">
    <property type="entry name" value="SIR2"/>
    <property type="match status" value="1"/>
</dbReference>
<keyword evidence="2" id="KW-0808">Transferase</keyword>
<sequence length="278" mass="30924">MEKTLEKIKLLCAQALAQDKLITFLTGAGISAESGVPTYRGTDGIWVEGSRNYKPEEFATLRFFKENPAEVWKFVLYRKVSFRDLQPNAGHLALASTEVLLPNNFRLITQNIDRLHIKAGNTQAKVLEIHGNMETVRCSEECSMDVYPFPLDIGTAPYDAKMITQQWEQLKCPDCGSLMRPNVLMFDEYYNERLYKQESAIEAALNTGVLFVVGTSGATNLPHHIASTATYRGSSLVDINIADSAFTDMATSEPDKLVLRGTSGDILPQIKQLIQALV</sequence>
<proteinExistence type="predicted"/>